<keyword evidence="1" id="KW-0472">Membrane</keyword>
<proteinExistence type="predicted"/>
<organism evidence="2 3">
    <name type="scientific">Lachancea fermentati</name>
    <name type="common">Zygosaccharomyces fermentati</name>
    <dbReference type="NCBI Taxonomy" id="4955"/>
    <lineage>
        <taxon>Eukaryota</taxon>
        <taxon>Fungi</taxon>
        <taxon>Dikarya</taxon>
        <taxon>Ascomycota</taxon>
        <taxon>Saccharomycotina</taxon>
        <taxon>Saccharomycetes</taxon>
        <taxon>Saccharomycetales</taxon>
        <taxon>Saccharomycetaceae</taxon>
        <taxon>Lachancea</taxon>
    </lineage>
</organism>
<dbReference type="Proteomes" id="UP000190831">
    <property type="component" value="Chromosome B"/>
</dbReference>
<dbReference type="InterPro" id="IPR001142">
    <property type="entry name" value="DUP/COS"/>
</dbReference>
<keyword evidence="1" id="KW-0812">Transmembrane</keyword>
<dbReference type="EMBL" id="LT598489">
    <property type="protein sequence ID" value="SCW00026.1"/>
    <property type="molecule type" value="Genomic_DNA"/>
</dbReference>
<dbReference type="Pfam" id="PF00674">
    <property type="entry name" value="DUP"/>
    <property type="match status" value="1"/>
</dbReference>
<evidence type="ECO:0000256" key="1">
    <source>
        <dbReference type="SAM" id="Phobius"/>
    </source>
</evidence>
<name>A0A1G4M858_LACFM</name>
<gene>
    <name evidence="2" type="ORF">LAFE_0B07822G</name>
</gene>
<feature type="transmembrane region" description="Helical" evidence="1">
    <location>
        <begin position="48"/>
        <end position="75"/>
    </location>
</feature>
<protein>
    <submittedName>
        <fullName evidence="2">LAFE_0B07822g1_1</fullName>
    </submittedName>
</protein>
<evidence type="ECO:0000313" key="2">
    <source>
        <dbReference type="EMBL" id="SCW00026.1"/>
    </source>
</evidence>
<sequence>MNFGGREALLGEKISGNARTKLPKDTFPIKLIWNVWNSKYTRVLAFELLVGAIPVAALIIGYVLVVIAGVIWVLLVSSYGIQTTLVIVLVSVFCLPLGYIAVTYRSDNYPLAAKAHLLKLVSFHRPGFSVHSWDMIAATMNDYLHEIGFSRHLGSRFYYYDGESCQEHFRKMFFLQQSSTATSIPELKPLIDEAVSAYIESVEEYRKSAQ</sequence>
<feature type="transmembrane region" description="Helical" evidence="1">
    <location>
        <begin position="81"/>
        <end position="102"/>
    </location>
</feature>
<dbReference type="AlphaFoldDB" id="A0A1G4M858"/>
<dbReference type="OrthoDB" id="4037327at2759"/>
<reference evidence="3" key="1">
    <citation type="submission" date="2016-03" db="EMBL/GenBank/DDBJ databases">
        <authorList>
            <person name="Devillers H."/>
        </authorList>
    </citation>
    <scope>NUCLEOTIDE SEQUENCE [LARGE SCALE GENOMIC DNA]</scope>
</reference>
<accession>A0A1G4M858</accession>
<evidence type="ECO:0000313" key="3">
    <source>
        <dbReference type="Proteomes" id="UP000190831"/>
    </source>
</evidence>
<keyword evidence="1" id="KW-1133">Transmembrane helix</keyword>
<keyword evidence="3" id="KW-1185">Reference proteome</keyword>